<protein>
    <submittedName>
        <fullName evidence="2">Uncharacterized protein</fullName>
    </submittedName>
</protein>
<dbReference type="AlphaFoldDB" id="A0A2R9SNL7"/>
<proteinExistence type="predicted"/>
<evidence type="ECO:0000313" key="2">
    <source>
        <dbReference type="EMBL" id="EFU38948.1"/>
    </source>
</evidence>
<gene>
    <name evidence="2" type="ORF">PVOR_26930</name>
</gene>
<accession>A0A2R9SNL7</accession>
<dbReference type="KEGG" id="pvo:PVOR_26930"/>
<comment type="caution">
    <text evidence="2">The sequence shown here is derived from an EMBL/GenBank/DDBJ whole genome shotgun (WGS) entry which is preliminary data.</text>
</comment>
<feature type="region of interest" description="Disordered" evidence="1">
    <location>
        <begin position="22"/>
        <end position="47"/>
    </location>
</feature>
<dbReference type="EMBL" id="ADHJ01000044">
    <property type="protein sequence ID" value="EFU38948.1"/>
    <property type="molecule type" value="Genomic_DNA"/>
</dbReference>
<reference evidence="2 3" key="1">
    <citation type="journal article" date="2010" name="BMC Genomics">
        <title>Genome sequence of the pattern forming Paenibacillus vortex bacterium reveals potential for thriving in complex environments.</title>
        <authorList>
            <person name="Sirota-Madi A."/>
            <person name="Olender T."/>
            <person name="Helman Y."/>
            <person name="Ingham C."/>
            <person name="Brainis I."/>
            <person name="Roth D."/>
            <person name="Hagi E."/>
            <person name="Brodsky L."/>
            <person name="Leshkowitz D."/>
            <person name="Galatenko V."/>
            <person name="Nikolaev V."/>
            <person name="Mugasimangalam R.C."/>
            <person name="Bransburg-Zabary S."/>
            <person name="Gutnick D.L."/>
            <person name="Lancet D."/>
            <person name="Ben-Jacob E."/>
        </authorList>
    </citation>
    <scope>NUCLEOTIDE SEQUENCE [LARGE SCALE GENOMIC DNA]</scope>
    <source>
        <strain evidence="2 3">V453</strain>
    </source>
</reference>
<name>A0A2R9SNL7_9BACL</name>
<dbReference type="Proteomes" id="UP000003094">
    <property type="component" value="Unassembled WGS sequence"/>
</dbReference>
<evidence type="ECO:0000256" key="1">
    <source>
        <dbReference type="SAM" id="MobiDB-lite"/>
    </source>
</evidence>
<evidence type="ECO:0000313" key="3">
    <source>
        <dbReference type="Proteomes" id="UP000003094"/>
    </source>
</evidence>
<organism evidence="2 3">
    <name type="scientific">Paenibacillus vortex V453</name>
    <dbReference type="NCBI Taxonomy" id="715225"/>
    <lineage>
        <taxon>Bacteria</taxon>
        <taxon>Bacillati</taxon>
        <taxon>Bacillota</taxon>
        <taxon>Bacilli</taxon>
        <taxon>Bacillales</taxon>
        <taxon>Paenibacillaceae</taxon>
        <taxon>Paenibacillus</taxon>
    </lineage>
</organism>
<keyword evidence="3" id="KW-1185">Reference proteome</keyword>
<sequence length="47" mass="5135">MAVLLLYPYNFILDQQIDKVGRSEAGDDQPNRNLGGAIKLTSEGEIA</sequence>